<dbReference type="Pfam" id="PF02021">
    <property type="entry name" value="UPF0102"/>
    <property type="match status" value="1"/>
</dbReference>
<evidence type="ECO:0000313" key="3">
    <source>
        <dbReference type="EMBL" id="QCD41331.1"/>
    </source>
</evidence>
<keyword evidence="4" id="KW-1185">Reference proteome</keyword>
<dbReference type="PANTHER" id="PTHR34039">
    <property type="entry name" value="UPF0102 PROTEIN YRAN"/>
    <property type="match status" value="1"/>
</dbReference>
<dbReference type="InterPro" id="IPR011856">
    <property type="entry name" value="tRNA_endonuc-like_dom_sf"/>
</dbReference>
<proteinExistence type="inferred from homology"/>
<evidence type="ECO:0000256" key="1">
    <source>
        <dbReference type="ARBA" id="ARBA00006738"/>
    </source>
</evidence>
<dbReference type="InterPro" id="IPR011335">
    <property type="entry name" value="Restrct_endonuc-II-like"/>
</dbReference>
<reference evidence="4" key="1">
    <citation type="submission" date="2019-02" db="EMBL/GenBank/DDBJ databases">
        <title>Isolation and identification of novel species under the genus Muribaculum.</title>
        <authorList>
            <person name="Miyake S."/>
            <person name="Ding Y."/>
            <person name="Low A."/>
            <person name="Soh M."/>
            <person name="Seedorf H."/>
        </authorList>
    </citation>
    <scope>NUCLEOTIDE SEQUENCE [LARGE SCALE GENOMIC DNA]</scope>
    <source>
        <strain evidence="4">H5</strain>
    </source>
</reference>
<accession>A0A4P7W0F8</accession>
<evidence type="ECO:0000256" key="2">
    <source>
        <dbReference type="HAMAP-Rule" id="MF_00048"/>
    </source>
</evidence>
<gene>
    <name evidence="3" type="ORF">E7747_02810</name>
</gene>
<name>A0A4P7W0F8_9BACT</name>
<dbReference type="RefSeq" id="WP_136413965.1">
    <property type="nucleotide sequence ID" value="NZ_CP039396.1"/>
</dbReference>
<dbReference type="CDD" id="cd20736">
    <property type="entry name" value="PoNe_Nuclease"/>
    <property type="match status" value="1"/>
</dbReference>
<dbReference type="EMBL" id="CP039396">
    <property type="protein sequence ID" value="QCD41331.1"/>
    <property type="molecule type" value="Genomic_DNA"/>
</dbReference>
<dbReference type="PANTHER" id="PTHR34039:SF1">
    <property type="entry name" value="UPF0102 PROTEIN YRAN"/>
    <property type="match status" value="1"/>
</dbReference>
<sequence length="122" mass="13750">MADHNELGKWGESVAREFLLTQGYAISGENIRIAGSEIDFIAMKDDNICFVEVKTRATDFTDPADAIDKRKRSRLTRAADAYMNSYDIPLEPRFDIVLVIGNPSDFTVEHIPDAFLPTLNNR</sequence>
<dbReference type="KEGG" id="ddb:E7747_02810"/>
<protein>
    <recommendedName>
        <fullName evidence="2">UPF0102 protein E7747_02810</fullName>
    </recommendedName>
</protein>
<comment type="similarity">
    <text evidence="1 2">Belongs to the UPF0102 family.</text>
</comment>
<organism evidence="3 4">
    <name type="scientific">Duncaniella dubosii</name>
    <dbReference type="NCBI Taxonomy" id="2518971"/>
    <lineage>
        <taxon>Bacteria</taxon>
        <taxon>Pseudomonadati</taxon>
        <taxon>Bacteroidota</taxon>
        <taxon>Bacteroidia</taxon>
        <taxon>Bacteroidales</taxon>
        <taxon>Muribaculaceae</taxon>
        <taxon>Duncaniella</taxon>
    </lineage>
</organism>
<dbReference type="GO" id="GO:0003676">
    <property type="term" value="F:nucleic acid binding"/>
    <property type="evidence" value="ECO:0007669"/>
    <property type="project" value="InterPro"/>
</dbReference>
<evidence type="ECO:0000313" key="4">
    <source>
        <dbReference type="Proteomes" id="UP000297149"/>
    </source>
</evidence>
<dbReference type="Proteomes" id="UP000297149">
    <property type="component" value="Chromosome"/>
</dbReference>
<dbReference type="HAMAP" id="MF_00048">
    <property type="entry name" value="UPF0102"/>
    <property type="match status" value="1"/>
</dbReference>
<dbReference type="Gene3D" id="3.40.1350.10">
    <property type="match status" value="1"/>
</dbReference>
<dbReference type="InterPro" id="IPR003509">
    <property type="entry name" value="UPF0102_YraN-like"/>
</dbReference>
<dbReference type="SUPFAM" id="SSF52980">
    <property type="entry name" value="Restriction endonuclease-like"/>
    <property type="match status" value="1"/>
</dbReference>
<dbReference type="AlphaFoldDB" id="A0A4P7W0F8"/>